<dbReference type="EMBL" id="JAPNKE010000001">
    <property type="protein sequence ID" value="MCY1004025.1"/>
    <property type="molecule type" value="Genomic_DNA"/>
</dbReference>
<dbReference type="GO" id="GO:0006281">
    <property type="term" value="P:DNA repair"/>
    <property type="evidence" value="ECO:0007669"/>
    <property type="project" value="InterPro"/>
</dbReference>
<evidence type="ECO:0000313" key="4">
    <source>
        <dbReference type="Proteomes" id="UP001150924"/>
    </source>
</evidence>
<organism evidence="3 4">
    <name type="scientific">Nannocystis pusilla</name>
    <dbReference type="NCBI Taxonomy" id="889268"/>
    <lineage>
        <taxon>Bacteria</taxon>
        <taxon>Pseudomonadati</taxon>
        <taxon>Myxococcota</taxon>
        <taxon>Polyangia</taxon>
        <taxon>Nannocystales</taxon>
        <taxon>Nannocystaceae</taxon>
        <taxon>Nannocystis</taxon>
    </lineage>
</organism>
<proteinExistence type="predicted"/>
<feature type="region of interest" description="Disordered" evidence="1">
    <location>
        <begin position="1"/>
        <end position="31"/>
    </location>
</feature>
<dbReference type="RefSeq" id="WP_267765547.1">
    <property type="nucleotide sequence ID" value="NZ_JAPNKE010000001.1"/>
</dbReference>
<dbReference type="Gene3D" id="3.30.1330.70">
    <property type="entry name" value="Holliday junction resolvase RusA"/>
    <property type="match status" value="1"/>
</dbReference>
<dbReference type="SUPFAM" id="SSF103084">
    <property type="entry name" value="Holliday junction resolvase RusA"/>
    <property type="match status" value="1"/>
</dbReference>
<name>A0A9X3ERJ1_9BACT</name>
<accession>A0A9X3ERJ1</accession>
<dbReference type="GO" id="GO:0006310">
    <property type="term" value="P:DNA recombination"/>
    <property type="evidence" value="ECO:0007669"/>
    <property type="project" value="InterPro"/>
</dbReference>
<dbReference type="EMBL" id="JAPNKE010000002">
    <property type="protein sequence ID" value="MCY1008551.1"/>
    <property type="molecule type" value="Genomic_DNA"/>
</dbReference>
<dbReference type="Proteomes" id="UP001150924">
    <property type="component" value="Unassembled WGS sequence"/>
</dbReference>
<reference evidence="3" key="1">
    <citation type="submission" date="2022-11" db="EMBL/GenBank/DDBJ databases">
        <title>Minimal conservation of predation-associated metabolite biosynthetic gene clusters underscores biosynthetic potential of Myxococcota including descriptions for ten novel species: Archangium lansinium sp. nov., Myxococcus landrumus sp. nov., Nannocystis bai.</title>
        <authorList>
            <person name="Ahearne A."/>
            <person name="Stevens C."/>
            <person name="Phillips K."/>
        </authorList>
    </citation>
    <scope>NUCLEOTIDE SEQUENCE</scope>
    <source>
        <strain evidence="3">Na p29</strain>
    </source>
</reference>
<sequence>MKTLPPSFRAEVPGSPPRKNRRHDISAGGGVRNSDEFNEFVKRLHAAWAAAGHPVIRSGRWRLLLECGWPRKTKLDDGTVVALGDVDAPVSVVLDALQRCGVLDDDARVLEQASTKFHDPENPRVIITMEVCDA</sequence>
<protein>
    <submittedName>
        <fullName evidence="3">Uncharacterized protein</fullName>
    </submittedName>
</protein>
<evidence type="ECO:0000313" key="2">
    <source>
        <dbReference type="EMBL" id="MCY1004025.1"/>
    </source>
</evidence>
<comment type="caution">
    <text evidence="3">The sequence shown here is derived from an EMBL/GenBank/DDBJ whole genome shotgun (WGS) entry which is preliminary data.</text>
</comment>
<gene>
    <name evidence="2" type="ORF">OV079_00260</name>
    <name evidence="3" type="ORF">OV079_23920</name>
</gene>
<evidence type="ECO:0000313" key="3">
    <source>
        <dbReference type="EMBL" id="MCY1008551.1"/>
    </source>
</evidence>
<evidence type="ECO:0000256" key="1">
    <source>
        <dbReference type="SAM" id="MobiDB-lite"/>
    </source>
</evidence>
<keyword evidence="4" id="KW-1185">Reference proteome</keyword>
<dbReference type="InterPro" id="IPR036614">
    <property type="entry name" value="RusA-like_sf"/>
</dbReference>
<dbReference type="GO" id="GO:0000287">
    <property type="term" value="F:magnesium ion binding"/>
    <property type="evidence" value="ECO:0007669"/>
    <property type="project" value="InterPro"/>
</dbReference>
<dbReference type="AlphaFoldDB" id="A0A9X3ERJ1"/>